<evidence type="ECO:0000256" key="2">
    <source>
        <dbReference type="ARBA" id="ARBA00022814"/>
    </source>
</evidence>
<organism evidence="7 8">
    <name type="scientific">Sphingobacterium lactis</name>
    <dbReference type="NCBI Taxonomy" id="797291"/>
    <lineage>
        <taxon>Bacteria</taxon>
        <taxon>Pseudomonadati</taxon>
        <taxon>Bacteroidota</taxon>
        <taxon>Sphingobacteriia</taxon>
        <taxon>Sphingobacteriales</taxon>
        <taxon>Sphingobacteriaceae</taxon>
        <taxon>Sphingobacterium</taxon>
    </lineage>
</organism>
<keyword evidence="3" id="KW-0694">RNA-binding</keyword>
<comment type="similarity">
    <text evidence="1">Belongs to the NusB family.</text>
</comment>
<evidence type="ECO:0000256" key="3">
    <source>
        <dbReference type="ARBA" id="ARBA00022884"/>
    </source>
</evidence>
<dbReference type="GO" id="GO:0005829">
    <property type="term" value="C:cytosol"/>
    <property type="evidence" value="ECO:0007669"/>
    <property type="project" value="TreeGrafter"/>
</dbReference>
<dbReference type="GO" id="GO:0003723">
    <property type="term" value="F:RNA binding"/>
    <property type="evidence" value="ECO:0007669"/>
    <property type="project" value="UniProtKB-KW"/>
</dbReference>
<dbReference type="EMBL" id="FNUT01000012">
    <property type="protein sequence ID" value="SEG65673.1"/>
    <property type="molecule type" value="Genomic_DNA"/>
</dbReference>
<dbReference type="PANTHER" id="PTHR11078">
    <property type="entry name" value="N UTILIZATION SUBSTANCE PROTEIN B-RELATED"/>
    <property type="match status" value="1"/>
</dbReference>
<dbReference type="GO" id="GO:0031564">
    <property type="term" value="P:transcription antitermination"/>
    <property type="evidence" value="ECO:0007669"/>
    <property type="project" value="UniProtKB-KW"/>
</dbReference>
<dbReference type="AlphaFoldDB" id="A0A1H6BYE5"/>
<sequence length="316" mass="37086">MLNRRHLRVKVMQTLYAYSLSEDKNIVNFEKSLLKSVEEVDEMYIWTLNLLDEVAEYVLIDVEGIANKWIPTDKDKTFTSTKLNSNTFIDSLRQNREYLEKVKRYKVDWNYDPEIVRSIFAQLKESEAYLEYLKLEDRSISAEKDIIKYIFKKIILKSPDIEQAFDERFINWQVDKEVLQAMVAKTFKNFNSEVPAKNQLADLTPSWLEDKDFILDLLKLSIKHANEYQEMIAGKTKNWESDRIALVDNLLMRMAITELINFPTIPVKVTINEYIELSKSFSTLKSSTFINGILDKILADLTTQRRIRKEGRGLIA</sequence>
<proteinExistence type="inferred from homology"/>
<evidence type="ECO:0000313" key="7">
    <source>
        <dbReference type="EMBL" id="SEG65673.1"/>
    </source>
</evidence>
<protein>
    <submittedName>
        <fullName evidence="7">N utilization substance protein B</fullName>
    </submittedName>
</protein>
<evidence type="ECO:0000256" key="4">
    <source>
        <dbReference type="ARBA" id="ARBA00023015"/>
    </source>
</evidence>
<dbReference type="NCBIfam" id="TIGR01951">
    <property type="entry name" value="nusB"/>
    <property type="match status" value="1"/>
</dbReference>
<dbReference type="Gene3D" id="1.10.940.10">
    <property type="entry name" value="NusB-like"/>
    <property type="match status" value="1"/>
</dbReference>
<keyword evidence="4" id="KW-0805">Transcription regulation</keyword>
<keyword evidence="5" id="KW-0804">Transcription</keyword>
<dbReference type="RefSeq" id="WP_164527206.1">
    <property type="nucleotide sequence ID" value="NZ_CP049246.1"/>
</dbReference>
<accession>A0A1H6BYE5</accession>
<evidence type="ECO:0000259" key="6">
    <source>
        <dbReference type="Pfam" id="PF01029"/>
    </source>
</evidence>
<dbReference type="InterPro" id="IPR035926">
    <property type="entry name" value="NusB-like_sf"/>
</dbReference>
<dbReference type="Pfam" id="PF01029">
    <property type="entry name" value="NusB"/>
    <property type="match status" value="1"/>
</dbReference>
<gene>
    <name evidence="7" type="ORF">SAMN05421877_11259</name>
</gene>
<reference evidence="8" key="1">
    <citation type="submission" date="2016-10" db="EMBL/GenBank/DDBJ databases">
        <authorList>
            <person name="Varghese N."/>
            <person name="Submissions S."/>
        </authorList>
    </citation>
    <scope>NUCLEOTIDE SEQUENCE [LARGE SCALE GENOMIC DNA]</scope>
    <source>
        <strain evidence="8">DSM 22361</strain>
    </source>
</reference>
<keyword evidence="8" id="KW-1185">Reference proteome</keyword>
<dbReference type="SUPFAM" id="SSF48013">
    <property type="entry name" value="NusB-like"/>
    <property type="match status" value="1"/>
</dbReference>
<evidence type="ECO:0000256" key="1">
    <source>
        <dbReference type="ARBA" id="ARBA00005952"/>
    </source>
</evidence>
<dbReference type="PANTHER" id="PTHR11078:SF3">
    <property type="entry name" value="ANTITERMINATION NUSB DOMAIN-CONTAINING PROTEIN"/>
    <property type="match status" value="1"/>
</dbReference>
<name>A0A1H6BYE5_9SPHI</name>
<dbReference type="InterPro" id="IPR006027">
    <property type="entry name" value="NusB_RsmB_TIM44"/>
</dbReference>
<evidence type="ECO:0000256" key="5">
    <source>
        <dbReference type="ARBA" id="ARBA00023163"/>
    </source>
</evidence>
<evidence type="ECO:0000313" key="8">
    <source>
        <dbReference type="Proteomes" id="UP000236731"/>
    </source>
</evidence>
<dbReference type="GO" id="GO:0006353">
    <property type="term" value="P:DNA-templated transcription termination"/>
    <property type="evidence" value="ECO:0007669"/>
    <property type="project" value="InterPro"/>
</dbReference>
<dbReference type="Proteomes" id="UP000236731">
    <property type="component" value="Unassembled WGS sequence"/>
</dbReference>
<dbReference type="InterPro" id="IPR011605">
    <property type="entry name" value="NusB_fam"/>
</dbReference>
<keyword evidence="2" id="KW-0889">Transcription antitermination</keyword>
<feature type="domain" description="NusB/RsmB/TIM44" evidence="6">
    <location>
        <begin position="208"/>
        <end position="298"/>
    </location>
</feature>